<dbReference type="Pfam" id="PF11215">
    <property type="entry name" value="DUF3010"/>
    <property type="match status" value="1"/>
</dbReference>
<dbReference type="KEGG" id="dgg:DGI_1302"/>
<dbReference type="Gene3D" id="3.30.420.10">
    <property type="entry name" value="Ribonuclease H-like superfamily/Ribonuclease H"/>
    <property type="match status" value="1"/>
</dbReference>
<reference evidence="2" key="2">
    <citation type="submission" date="2013-07" db="EMBL/GenBank/DDBJ databases">
        <authorList>
            <person name="Morais-Silva F.O."/>
            <person name="Rezende A.M."/>
            <person name="Pimentel C."/>
            <person name="Resende D.M."/>
            <person name="Santos C.I."/>
            <person name="Clemente C."/>
            <person name="de Oliveira L.M."/>
            <person name="da Silva S.M."/>
            <person name="Costa D.A."/>
            <person name="Varela-Raposo A."/>
            <person name="Horacio E.C.A."/>
            <person name="Matos M."/>
            <person name="Flores O."/>
            <person name="Ruiz J.C."/>
            <person name="Rodrigues-Pousada C."/>
        </authorList>
    </citation>
    <scope>NUCLEOTIDE SEQUENCE [LARGE SCALE GENOMIC DNA]</scope>
    <source>
        <strain evidence="2">ATCC 19364 / DSM 1382 / NCIMB 9332 / VKM B-1759</strain>
    </source>
</reference>
<dbReference type="GO" id="GO:0003676">
    <property type="term" value="F:nucleic acid binding"/>
    <property type="evidence" value="ECO:0007669"/>
    <property type="project" value="InterPro"/>
</dbReference>
<evidence type="ECO:0000313" key="1">
    <source>
        <dbReference type="EMBL" id="AGW13154.1"/>
    </source>
</evidence>
<dbReference type="HOGENOM" id="CLU_1719388_0_0_7"/>
<keyword evidence="2" id="KW-1185">Reference proteome</keyword>
<accession>T2GAF4</accession>
<dbReference type="OrthoDB" id="5184273at2"/>
<dbReference type="PATRIC" id="fig|1121448.10.peg.1299"/>
<organism evidence="1 2">
    <name type="scientific">Megalodesulfovibrio gigas (strain ATCC 19364 / DSM 1382 / NCIMB 9332 / VKM B-1759)</name>
    <name type="common">Desulfovibrio gigas</name>
    <dbReference type="NCBI Taxonomy" id="1121448"/>
    <lineage>
        <taxon>Bacteria</taxon>
        <taxon>Pseudomonadati</taxon>
        <taxon>Thermodesulfobacteriota</taxon>
        <taxon>Desulfovibrionia</taxon>
        <taxon>Desulfovibrionales</taxon>
        <taxon>Desulfovibrionaceae</taxon>
        <taxon>Megalodesulfovibrio</taxon>
    </lineage>
</organism>
<dbReference type="InterPro" id="IPR021378">
    <property type="entry name" value="DUF3010"/>
</dbReference>
<dbReference type="RefSeq" id="WP_021759946.1">
    <property type="nucleotide sequence ID" value="NC_022444.1"/>
</dbReference>
<dbReference type="InterPro" id="IPR036397">
    <property type="entry name" value="RNaseH_sf"/>
</dbReference>
<sequence length="152" mass="16914">MKVLGVTPSAKDVMWAILEGTAEQPKLVPCEMKKQRFATAQDESSMLYELFQFIQTFIHSAGVNKLCVLQAGSSQYGSSSALRIKVESVFQMAGKQRNIPVQLVPPQTLRAQEKKFSQIAGGNPEKIFNDGNEFKPKPWKDTVLVAWIGLIQ</sequence>
<protein>
    <submittedName>
        <fullName evidence="1">Uncharacterized protein</fullName>
    </submittedName>
</protein>
<proteinExistence type="predicted"/>
<dbReference type="EMBL" id="CP006585">
    <property type="protein sequence ID" value="AGW13154.1"/>
    <property type="molecule type" value="Genomic_DNA"/>
</dbReference>
<dbReference type="Proteomes" id="UP000016587">
    <property type="component" value="Chromosome"/>
</dbReference>
<evidence type="ECO:0000313" key="2">
    <source>
        <dbReference type="Proteomes" id="UP000016587"/>
    </source>
</evidence>
<dbReference type="AlphaFoldDB" id="T2GAF4"/>
<reference evidence="1 2" key="1">
    <citation type="journal article" date="2013" name="J. Bacteriol.">
        <title>Roles of HynAB and Ech, the only two hydrogenases found in the model sulfate reducer Desulfovibrio gigas.</title>
        <authorList>
            <person name="Morais-Silva F.O."/>
            <person name="Santos C.I."/>
            <person name="Rodrigues R."/>
            <person name="Pereira I.A."/>
            <person name="Rodrigues-Pousada C."/>
        </authorList>
    </citation>
    <scope>NUCLEOTIDE SEQUENCE [LARGE SCALE GENOMIC DNA]</scope>
    <source>
        <strain evidence="2">ATCC 19364 / DSM 1382 / NCIMB 9332 / VKM B-1759</strain>
    </source>
</reference>
<gene>
    <name evidence="1" type="ORF">DGI_1302</name>
</gene>
<name>T2GAF4_MEGG1</name>